<reference evidence="1" key="1">
    <citation type="journal article" date="2021" name="PeerJ">
        <title>Extensive microbial diversity within the chicken gut microbiome revealed by metagenomics and culture.</title>
        <authorList>
            <person name="Gilroy R."/>
            <person name="Ravi A."/>
            <person name="Getino M."/>
            <person name="Pursley I."/>
            <person name="Horton D.L."/>
            <person name="Alikhan N.F."/>
            <person name="Baker D."/>
            <person name="Gharbi K."/>
            <person name="Hall N."/>
            <person name="Watson M."/>
            <person name="Adriaenssens E.M."/>
            <person name="Foster-Nyarko E."/>
            <person name="Jarju S."/>
            <person name="Secka A."/>
            <person name="Antonio M."/>
            <person name="Oren A."/>
            <person name="Chaudhuri R.R."/>
            <person name="La Ragione R."/>
            <person name="Hildebrand F."/>
            <person name="Pallen M.J."/>
        </authorList>
    </citation>
    <scope>NUCLEOTIDE SEQUENCE</scope>
    <source>
        <strain evidence="1">5933</strain>
    </source>
</reference>
<protein>
    <submittedName>
        <fullName evidence="1">DUF3237 domain-containing protein</fullName>
    </submittedName>
</protein>
<organism evidence="1 2">
    <name type="scientific">Candidatus Ruthenibacterium merdavium</name>
    <dbReference type="NCBI Taxonomy" id="2838752"/>
    <lineage>
        <taxon>Bacteria</taxon>
        <taxon>Bacillati</taxon>
        <taxon>Bacillota</taxon>
        <taxon>Clostridia</taxon>
        <taxon>Eubacteriales</taxon>
        <taxon>Oscillospiraceae</taxon>
        <taxon>Ruthenibacterium</taxon>
    </lineage>
</organism>
<name>A0A9D2Q741_9FIRM</name>
<dbReference type="Pfam" id="PF11578">
    <property type="entry name" value="DUF3237"/>
    <property type="match status" value="1"/>
</dbReference>
<gene>
    <name evidence="1" type="ORF">H9698_04910</name>
</gene>
<sequence length="76" mass="8301">MQQVMRILAACAPAVEVGKVPQGILRVIPIIGGRFEGEKLRGTVLNVGAEHLASKRKRTCLCKIFAENGRRCCHSN</sequence>
<evidence type="ECO:0000313" key="1">
    <source>
        <dbReference type="EMBL" id="HJC72120.1"/>
    </source>
</evidence>
<proteinExistence type="predicted"/>
<reference evidence="1" key="2">
    <citation type="submission" date="2021-04" db="EMBL/GenBank/DDBJ databases">
        <authorList>
            <person name="Gilroy R."/>
        </authorList>
    </citation>
    <scope>NUCLEOTIDE SEQUENCE</scope>
    <source>
        <strain evidence="1">5933</strain>
    </source>
</reference>
<dbReference type="EMBL" id="DWWA01000023">
    <property type="protein sequence ID" value="HJC72120.1"/>
    <property type="molecule type" value="Genomic_DNA"/>
</dbReference>
<comment type="caution">
    <text evidence="1">The sequence shown here is derived from an EMBL/GenBank/DDBJ whole genome shotgun (WGS) entry which is preliminary data.</text>
</comment>
<accession>A0A9D2Q741</accession>
<dbReference type="AlphaFoldDB" id="A0A9D2Q741"/>
<dbReference type="Gene3D" id="2.40.160.20">
    <property type="match status" value="1"/>
</dbReference>
<evidence type="ECO:0000313" key="2">
    <source>
        <dbReference type="Proteomes" id="UP000823918"/>
    </source>
</evidence>
<dbReference type="Proteomes" id="UP000823918">
    <property type="component" value="Unassembled WGS sequence"/>
</dbReference>